<dbReference type="PANTHER" id="PTHR46349">
    <property type="entry name" value="CINGULIN-LIKE PROTEIN 1-RELATED"/>
    <property type="match status" value="1"/>
</dbReference>
<feature type="compositionally biased region" description="Basic and acidic residues" evidence="5">
    <location>
        <begin position="359"/>
        <end position="369"/>
    </location>
</feature>
<feature type="compositionally biased region" description="Acidic residues" evidence="5">
    <location>
        <begin position="39"/>
        <end position="54"/>
    </location>
</feature>
<comment type="caution">
    <text evidence="6">The sequence shown here is derived from an EMBL/GenBank/DDBJ whole genome shotgun (WGS) entry which is preliminary data.</text>
</comment>
<name>A0AAW0QUW9_9PEZI</name>
<keyword evidence="3" id="KW-0518">Myosin</keyword>
<evidence type="ECO:0000256" key="2">
    <source>
        <dbReference type="ARBA" id="ARBA00022490"/>
    </source>
</evidence>
<sequence length="881" mass="99199">MDEGGDSAQFDQAGEQGSDGDRQEPPPGSNSEFRSLAMELEDAEALDSDSDSDEADGRGRQPTSPNPGPGDEEHPERPPYRGMSPPPLSYWGEEGLAEERRIKEEVAKEAAEEAEELRKRPKRVPSFIPPEKAPKDTFPTQSDLELARPIIGVLKQMVRWYDAGEHIDDDELLRAAIHESAAEERVNSVFAGMLKQDRRIATFRAFQKAAIQVPYSHGFSGDGSKLARAILAVMPMPGSDWPGRDKKPTNPYRDAATSPTTNAEEETRASKEVMQQLADEKKELEEQLKKLQDDAEGSELAMQKLTSEKGLLEEKLEAIPSDANKIIERLTSDKKDLEEKLKQGQDAFEESATAIQKLTSEKGLLEENLKGVPSDANKTIERLTNDKKDLEEKLKQSKDTIEESTAVIQQFTKEKGNLESKLENEKQGFESKIESQKKDLKEKLKAFENDTQASADMIQQLTGEKQDLERKLKTCRDSVQKSDNAIKKLTSDKESLEQKLEKATEDDGSDLIIRQLADEKADLDDELERYQNDMQQLRDEKRALEIRLEDEREEHDAKLDILNEGHEKRLKESQDNYRQFLQDTEEDRRGMEELHAQRIEAVEGFKKEKQVLEDAVTKLENEKKDVRAALRKYEARNATLREEIQNLQQEIEKSKERVKEVGESDADVTEVVRTSPAKTGYEELLQYYTRMESALKIHESDLEEAGRILVGVGGNKSNLYHVQANIRASFDATKDDAGNILEEFAELHEYLYAAILQMHTDDQLLRALSGVSLDYQKFNFAELAAAAAGPGLSSPSSLALQQRLLAGANNLNPLAWLNLVSFLFFVAATLAEGSKYAQWKAANATTRALYAENRAYVCVSAPHMAFFVEMVREMIGIRRSS</sequence>
<feature type="region of interest" description="Disordered" evidence="5">
    <location>
        <begin position="359"/>
        <end position="387"/>
    </location>
</feature>
<evidence type="ECO:0000313" key="7">
    <source>
        <dbReference type="Proteomes" id="UP001392437"/>
    </source>
</evidence>
<protein>
    <recommendedName>
        <fullName evidence="8">Chromosome segregation ATPase</fullName>
    </recommendedName>
</protein>
<dbReference type="SUPFAM" id="SSF90257">
    <property type="entry name" value="Myosin rod fragments"/>
    <property type="match status" value="1"/>
</dbReference>
<evidence type="ECO:0000256" key="4">
    <source>
        <dbReference type="ARBA" id="ARBA00023175"/>
    </source>
</evidence>
<comment type="subcellular location">
    <subcellularLocation>
        <location evidence="1">Cytoplasm</location>
    </subcellularLocation>
</comment>
<evidence type="ECO:0008006" key="8">
    <source>
        <dbReference type="Google" id="ProtNLM"/>
    </source>
</evidence>
<dbReference type="EMBL" id="JAQQWP010000007">
    <property type="protein sequence ID" value="KAK8109996.1"/>
    <property type="molecule type" value="Genomic_DNA"/>
</dbReference>
<dbReference type="Proteomes" id="UP001392437">
    <property type="component" value="Unassembled WGS sequence"/>
</dbReference>
<dbReference type="AlphaFoldDB" id="A0AAW0QUW9"/>
<accession>A0AAW0QUW9</accession>
<proteinExistence type="predicted"/>
<evidence type="ECO:0000313" key="6">
    <source>
        <dbReference type="EMBL" id="KAK8109996.1"/>
    </source>
</evidence>
<keyword evidence="7" id="KW-1185">Reference proteome</keyword>
<feature type="compositionally biased region" description="Basic and acidic residues" evidence="5">
    <location>
        <begin position="378"/>
        <end position="387"/>
    </location>
</feature>
<keyword evidence="4" id="KW-0505">Motor protein</keyword>
<organism evidence="6 7">
    <name type="scientific">Apiospora kogelbergensis</name>
    <dbReference type="NCBI Taxonomy" id="1337665"/>
    <lineage>
        <taxon>Eukaryota</taxon>
        <taxon>Fungi</taxon>
        <taxon>Dikarya</taxon>
        <taxon>Ascomycota</taxon>
        <taxon>Pezizomycotina</taxon>
        <taxon>Sordariomycetes</taxon>
        <taxon>Xylariomycetidae</taxon>
        <taxon>Amphisphaeriales</taxon>
        <taxon>Apiosporaceae</taxon>
        <taxon>Apiospora</taxon>
    </lineage>
</organism>
<dbReference type="PANTHER" id="PTHR46349:SF6">
    <property type="entry name" value="MYOSIN-6-LIKE"/>
    <property type="match status" value="1"/>
</dbReference>
<feature type="region of interest" description="Disordered" evidence="5">
    <location>
        <begin position="112"/>
        <end position="139"/>
    </location>
</feature>
<feature type="region of interest" description="Disordered" evidence="5">
    <location>
        <begin position="1"/>
        <end position="96"/>
    </location>
</feature>
<evidence type="ECO:0000256" key="3">
    <source>
        <dbReference type="ARBA" id="ARBA00023123"/>
    </source>
</evidence>
<reference evidence="6 7" key="1">
    <citation type="submission" date="2023-01" db="EMBL/GenBank/DDBJ databases">
        <title>Analysis of 21 Apiospora genomes using comparative genomics revels a genus with tremendous synthesis potential of carbohydrate active enzymes and secondary metabolites.</title>
        <authorList>
            <person name="Sorensen T."/>
        </authorList>
    </citation>
    <scope>NUCLEOTIDE SEQUENCE [LARGE SCALE GENOMIC DNA]</scope>
    <source>
        <strain evidence="6 7">CBS 117206</strain>
    </source>
</reference>
<evidence type="ECO:0000256" key="5">
    <source>
        <dbReference type="SAM" id="MobiDB-lite"/>
    </source>
</evidence>
<keyword evidence="2" id="KW-0963">Cytoplasm</keyword>
<gene>
    <name evidence="6" type="ORF">PG999_008133</name>
</gene>
<feature type="region of interest" description="Disordered" evidence="5">
    <location>
        <begin position="238"/>
        <end position="271"/>
    </location>
</feature>
<evidence type="ECO:0000256" key="1">
    <source>
        <dbReference type="ARBA" id="ARBA00004496"/>
    </source>
</evidence>